<evidence type="ECO:0000256" key="1">
    <source>
        <dbReference type="ARBA" id="ARBA00023224"/>
    </source>
</evidence>
<dbReference type="CDD" id="cd06225">
    <property type="entry name" value="HAMP"/>
    <property type="match status" value="1"/>
</dbReference>
<dbReference type="Pfam" id="PF00672">
    <property type="entry name" value="HAMP"/>
    <property type="match status" value="1"/>
</dbReference>
<dbReference type="SMART" id="SM00304">
    <property type="entry name" value="HAMP"/>
    <property type="match status" value="3"/>
</dbReference>
<gene>
    <name evidence="9" type="ORF">ACFSBX_17755</name>
</gene>
<keyword evidence="6" id="KW-1133">Transmembrane helix</keyword>
<organism evidence="9 10">
    <name type="scientific">Halobellus rarus</name>
    <dbReference type="NCBI Taxonomy" id="1126237"/>
    <lineage>
        <taxon>Archaea</taxon>
        <taxon>Methanobacteriati</taxon>
        <taxon>Methanobacteriota</taxon>
        <taxon>Stenosarchaea group</taxon>
        <taxon>Halobacteria</taxon>
        <taxon>Halobacteriales</taxon>
        <taxon>Haloferacaceae</taxon>
        <taxon>Halobellus</taxon>
    </lineage>
</organism>
<reference evidence="9 10" key="1">
    <citation type="journal article" date="2019" name="Int. J. Syst. Evol. Microbiol.">
        <title>The Global Catalogue of Microorganisms (GCM) 10K type strain sequencing project: providing services to taxonomists for standard genome sequencing and annotation.</title>
        <authorList>
            <consortium name="The Broad Institute Genomics Platform"/>
            <consortium name="The Broad Institute Genome Sequencing Center for Infectious Disease"/>
            <person name="Wu L."/>
            <person name="Ma J."/>
        </authorList>
    </citation>
    <scope>NUCLEOTIDE SEQUENCE [LARGE SCALE GENOMIC DNA]</scope>
    <source>
        <strain evidence="9 10">CGMCC 1.12121</strain>
    </source>
</reference>
<evidence type="ECO:0000259" key="8">
    <source>
        <dbReference type="PROSITE" id="PS50885"/>
    </source>
</evidence>
<dbReference type="Pfam" id="PF00015">
    <property type="entry name" value="MCPsignal"/>
    <property type="match status" value="1"/>
</dbReference>
<dbReference type="CDD" id="cd11386">
    <property type="entry name" value="MCP_signal"/>
    <property type="match status" value="1"/>
</dbReference>
<evidence type="ECO:0000256" key="3">
    <source>
        <dbReference type="PROSITE-ProRule" id="PRU00284"/>
    </source>
</evidence>
<feature type="domain" description="Methyl-accepting transducer" evidence="7">
    <location>
        <begin position="371"/>
        <end position="607"/>
    </location>
</feature>
<evidence type="ECO:0000256" key="6">
    <source>
        <dbReference type="SAM" id="Phobius"/>
    </source>
</evidence>
<evidence type="ECO:0000259" key="7">
    <source>
        <dbReference type="PROSITE" id="PS50111"/>
    </source>
</evidence>
<dbReference type="SUPFAM" id="SSF58104">
    <property type="entry name" value="Methyl-accepting chemotaxis protein (MCP) signaling domain"/>
    <property type="match status" value="2"/>
</dbReference>
<dbReference type="SMART" id="SM00283">
    <property type="entry name" value="MA"/>
    <property type="match status" value="1"/>
</dbReference>
<feature type="transmembrane region" description="Helical" evidence="6">
    <location>
        <begin position="12"/>
        <end position="35"/>
    </location>
</feature>
<dbReference type="EMBL" id="JBHUDK010000017">
    <property type="protein sequence ID" value="MFD1600780.1"/>
    <property type="molecule type" value="Genomic_DNA"/>
</dbReference>
<keyword evidence="4" id="KW-0175">Coiled coil</keyword>
<sequence>MFDRIAIDRLNLGPKLILAFVFVAVLVAVTGFIGYEAVGTVDEEAHLIAEDGEKMDASAEMIVAIEQQRGSIQAAQLGGSGARDDFDQAAQHFEEEAARLSETHLSAEQEERFSELRSQHEAYNSLGAEFFEAQAAGNADLAEQKAAEMDALRIEMEENAHAIEESAQADMENQVAIADSTTQTSQFQILGVTVGAFVVAIGLGLFVSRRITLPVTQLSEAAIAASEGDLDNPLDDHVESDEIGQMVDAFKELQRNLRGVFGELETVSRNLESGELGQRIETDYPGTYGQVMRGIDSGTDELTGSFAEIRRVSDDISQGRLDQSIETDRPGEYGSVLTNLEGGVEQLNTRIGSIQEIADQVAGSSEEVSSSAEEIKQASEEVAGSVEEISQGAESQSESLQEVAGEMNDMSATVEEIASSTEEVASTASTAVERSDAGQEYAAEATKQIQSIEESANTAATRVDELDSEMEEIGEITEMITEIAERTNLLALNASIEAARAGEAGEGFAVVAEEIKGLAQEAAEATNDIETSINEVQTMTTETSDEMETMSERVERGTETIEETIEMFDEIAAAVEQAEGGIREISTATDDQAASSEEVVAMADEVSSVSQQTAAEASNVSAATEEQAASLSEATENIQHLTQLAESLHEQVSAFEVDETATDAVPSADDSTADAPSPSEAAEPAAAQPDGGNAFEFRS</sequence>
<feature type="region of interest" description="Disordered" evidence="5">
    <location>
        <begin position="652"/>
        <end position="699"/>
    </location>
</feature>
<dbReference type="PANTHER" id="PTHR32089">
    <property type="entry name" value="METHYL-ACCEPTING CHEMOTAXIS PROTEIN MCPB"/>
    <property type="match status" value="1"/>
</dbReference>
<dbReference type="InterPro" id="IPR003660">
    <property type="entry name" value="HAMP_dom"/>
</dbReference>
<dbReference type="GO" id="GO:0007165">
    <property type="term" value="P:signal transduction"/>
    <property type="evidence" value="ECO:0007669"/>
    <property type="project" value="UniProtKB-KW"/>
</dbReference>
<dbReference type="PROSITE" id="PS50111">
    <property type="entry name" value="CHEMOTAXIS_TRANSDUC_2"/>
    <property type="match status" value="1"/>
</dbReference>
<name>A0ABD6CUM5_9EURY</name>
<dbReference type="PROSITE" id="PS50885">
    <property type="entry name" value="HAMP"/>
    <property type="match status" value="1"/>
</dbReference>
<proteinExistence type="inferred from homology"/>
<evidence type="ECO:0000256" key="4">
    <source>
        <dbReference type="SAM" id="Coils"/>
    </source>
</evidence>
<dbReference type="PANTHER" id="PTHR32089:SF112">
    <property type="entry name" value="LYSOZYME-LIKE PROTEIN-RELATED"/>
    <property type="match status" value="1"/>
</dbReference>
<evidence type="ECO:0000256" key="2">
    <source>
        <dbReference type="ARBA" id="ARBA00029447"/>
    </source>
</evidence>
<keyword evidence="1 3" id="KW-0807">Transducer</keyword>
<feature type="compositionally biased region" description="Low complexity" evidence="5">
    <location>
        <begin position="662"/>
        <end position="687"/>
    </location>
</feature>
<keyword evidence="10" id="KW-1185">Reference proteome</keyword>
<feature type="coiled-coil region" evidence="4">
    <location>
        <begin position="83"/>
        <end position="110"/>
    </location>
</feature>
<comment type="caution">
    <text evidence="9">The sequence shown here is derived from an EMBL/GenBank/DDBJ whole genome shotgun (WGS) entry which is preliminary data.</text>
</comment>
<comment type="similarity">
    <text evidence="2">Belongs to the methyl-accepting chemotaxis (MCP) protein family.</text>
</comment>
<evidence type="ECO:0000313" key="10">
    <source>
        <dbReference type="Proteomes" id="UP001597085"/>
    </source>
</evidence>
<keyword evidence="6" id="KW-0472">Membrane</keyword>
<dbReference type="InterPro" id="IPR004089">
    <property type="entry name" value="MCPsignal_dom"/>
</dbReference>
<evidence type="ECO:0000256" key="5">
    <source>
        <dbReference type="SAM" id="MobiDB-lite"/>
    </source>
</evidence>
<dbReference type="Gene3D" id="6.10.340.10">
    <property type="match status" value="1"/>
</dbReference>
<dbReference type="RefSeq" id="WP_256420311.1">
    <property type="nucleotide sequence ID" value="NZ_JANHDI010000002.1"/>
</dbReference>
<protein>
    <submittedName>
        <fullName evidence="9">Methyl-accepting chemotaxis protein</fullName>
    </submittedName>
</protein>
<dbReference type="Gene3D" id="1.10.287.950">
    <property type="entry name" value="Methyl-accepting chemotaxis protein"/>
    <property type="match status" value="1"/>
</dbReference>
<evidence type="ECO:0000313" key="9">
    <source>
        <dbReference type="EMBL" id="MFD1600780.1"/>
    </source>
</evidence>
<accession>A0ABD6CUM5</accession>
<keyword evidence="6" id="KW-0812">Transmembrane</keyword>
<dbReference type="Proteomes" id="UP001597085">
    <property type="component" value="Unassembled WGS sequence"/>
</dbReference>
<dbReference type="AlphaFoldDB" id="A0ABD6CUM5"/>
<feature type="domain" description="HAMP" evidence="8">
    <location>
        <begin position="209"/>
        <end position="262"/>
    </location>
</feature>